<dbReference type="Proteomes" id="UP001499974">
    <property type="component" value="Unassembled WGS sequence"/>
</dbReference>
<proteinExistence type="predicted"/>
<protein>
    <submittedName>
        <fullName evidence="2">GDSL-type esterase/lipase family protein</fullName>
    </submittedName>
</protein>
<gene>
    <name evidence="2" type="ORF">GCM10023349_04250</name>
</gene>
<name>A0ABP8WNL4_9ACTN</name>
<evidence type="ECO:0000313" key="3">
    <source>
        <dbReference type="Proteomes" id="UP001499974"/>
    </source>
</evidence>
<keyword evidence="3" id="KW-1185">Reference proteome</keyword>
<dbReference type="PANTHER" id="PTHR30383:SF5">
    <property type="entry name" value="SGNH HYDROLASE-TYPE ESTERASE DOMAIN-CONTAINING PROTEIN"/>
    <property type="match status" value="1"/>
</dbReference>
<dbReference type="PANTHER" id="PTHR30383">
    <property type="entry name" value="THIOESTERASE 1/PROTEASE 1/LYSOPHOSPHOLIPASE L1"/>
    <property type="match status" value="1"/>
</dbReference>
<dbReference type="Gene3D" id="3.40.50.1110">
    <property type="entry name" value="SGNH hydrolase"/>
    <property type="match status" value="1"/>
</dbReference>
<feature type="domain" description="SGNH hydrolase-type esterase" evidence="1">
    <location>
        <begin position="20"/>
        <end position="214"/>
    </location>
</feature>
<organism evidence="2 3">
    <name type="scientific">Nocardioides conyzicola</name>
    <dbReference type="NCBI Taxonomy" id="1651781"/>
    <lineage>
        <taxon>Bacteria</taxon>
        <taxon>Bacillati</taxon>
        <taxon>Actinomycetota</taxon>
        <taxon>Actinomycetes</taxon>
        <taxon>Propionibacteriales</taxon>
        <taxon>Nocardioidaceae</taxon>
        <taxon>Nocardioides</taxon>
    </lineage>
</organism>
<reference evidence="3" key="1">
    <citation type="journal article" date="2019" name="Int. J. Syst. Evol. Microbiol.">
        <title>The Global Catalogue of Microorganisms (GCM) 10K type strain sequencing project: providing services to taxonomists for standard genome sequencing and annotation.</title>
        <authorList>
            <consortium name="The Broad Institute Genomics Platform"/>
            <consortium name="The Broad Institute Genome Sequencing Center for Infectious Disease"/>
            <person name="Wu L."/>
            <person name="Ma J."/>
        </authorList>
    </citation>
    <scope>NUCLEOTIDE SEQUENCE [LARGE SCALE GENOMIC DNA]</scope>
    <source>
        <strain evidence="3">JCM 18531</strain>
    </source>
</reference>
<dbReference type="EMBL" id="BAABKM010000001">
    <property type="protein sequence ID" value="GAA4692391.1"/>
    <property type="molecule type" value="Genomic_DNA"/>
</dbReference>
<dbReference type="InterPro" id="IPR051532">
    <property type="entry name" value="Ester_Hydrolysis_Enzymes"/>
</dbReference>
<dbReference type="SUPFAM" id="SSF52266">
    <property type="entry name" value="SGNH hydrolase"/>
    <property type="match status" value="1"/>
</dbReference>
<evidence type="ECO:0000313" key="2">
    <source>
        <dbReference type="EMBL" id="GAA4692391.1"/>
    </source>
</evidence>
<dbReference type="InterPro" id="IPR013830">
    <property type="entry name" value="SGNH_hydro"/>
</dbReference>
<dbReference type="Pfam" id="PF13472">
    <property type="entry name" value="Lipase_GDSL_2"/>
    <property type="match status" value="1"/>
</dbReference>
<comment type="caution">
    <text evidence="2">The sequence shown here is derived from an EMBL/GenBank/DDBJ whole genome shotgun (WGS) entry which is preliminary data.</text>
</comment>
<dbReference type="InterPro" id="IPR036514">
    <property type="entry name" value="SGNH_hydro_sf"/>
</dbReference>
<sequence length="237" mass="25664">MSDQSGLPQLVEPTRILITGDSITQGTSGDYTWRYHLWNKLVELDLPVAFVGPRSDLYDFESGEFGSATYAQAFGGQSHGAKWGSSLLLDGPEITEQVESSMPDVLVEVLGSNDLACLATPGETVERLLTYIDRARAARPGIGIVVGTVTTRYDVQLERYTLESESTEYRALLSQLAAQLDTSGARIVVADISTGFDPRTMTWDGTHPNEAGERVIAQRIFEALGGLGIGPVDTHAR</sequence>
<dbReference type="RefSeq" id="WP_345518745.1">
    <property type="nucleotide sequence ID" value="NZ_BAABKM010000001.1"/>
</dbReference>
<evidence type="ECO:0000259" key="1">
    <source>
        <dbReference type="Pfam" id="PF13472"/>
    </source>
</evidence>
<accession>A0ABP8WNL4</accession>